<dbReference type="GO" id="GO:0046348">
    <property type="term" value="P:amino sugar catabolic process"/>
    <property type="evidence" value="ECO:0007669"/>
    <property type="project" value="InterPro"/>
</dbReference>
<evidence type="ECO:0000313" key="5">
    <source>
        <dbReference type="EMBL" id="SDQ23637.1"/>
    </source>
</evidence>
<dbReference type="Gene3D" id="1.10.8.1080">
    <property type="match status" value="1"/>
</dbReference>
<comment type="pathway">
    <text evidence="3">Amino-sugar metabolism; N-acetylmuramate degradation.</text>
</comment>
<comment type="function">
    <text evidence="3">Specifically catalyzes the cleavage of the D-lactyl ether substituent of MurNAc 6-phosphate, producing GlcNAc 6-phosphate and D-lactate.</text>
</comment>
<feature type="active site" evidence="3">
    <location>
        <position position="116"/>
    </location>
</feature>
<accession>A0A1H0Z837</accession>
<dbReference type="SUPFAM" id="SSF53697">
    <property type="entry name" value="SIS domain"/>
    <property type="match status" value="1"/>
</dbReference>
<dbReference type="STRING" id="553311.SAMN05216231_1083"/>
<sequence length="305" mass="33162">MPMELSKLTTEKRNEKSMQLDQMSTMEILKTINDEDQKVAKAVEAVLSKVDKAIEHIYKALADGGRLFYVGAGTSGRLGVIDASECPPTFMTPPDMVQTVMAGGNGAFFSAVEGSEDDETQGADDLKAKNLTDKDVVIGITASGRTPYPIGALKYARDIGVYTVSLSCNEGSLISQFAECDIEVVVGPEVLTGSTRMKAATAHKMVLNMISTTTMVKLGKVHENLMVDVHASNYKLMERAKRTIIEITNVSYEEAEETLKSTKNEVKPAIVMIKGGVTYPKAMDAIEYSNGYVRDAINYALQHNV</sequence>
<evidence type="ECO:0000256" key="1">
    <source>
        <dbReference type="ARBA" id="ARBA00023239"/>
    </source>
</evidence>
<dbReference type="NCBIfam" id="NF009222">
    <property type="entry name" value="PRK12570.1"/>
    <property type="match status" value="1"/>
</dbReference>
<name>A0A1H0Z837_9BACI</name>
<keyword evidence="6" id="KW-1185">Reference proteome</keyword>
<proteinExistence type="inferred from homology"/>
<dbReference type="EC" id="4.2.1.126" evidence="3"/>
<dbReference type="GO" id="GO:0009254">
    <property type="term" value="P:peptidoglycan turnover"/>
    <property type="evidence" value="ECO:0007669"/>
    <property type="project" value="TreeGrafter"/>
</dbReference>
<dbReference type="InterPro" id="IPR005486">
    <property type="entry name" value="Glucokinase_regulatory_CS"/>
</dbReference>
<organism evidence="5 6">
    <name type="scientific">Virgibacillus salinus</name>
    <dbReference type="NCBI Taxonomy" id="553311"/>
    <lineage>
        <taxon>Bacteria</taxon>
        <taxon>Bacillati</taxon>
        <taxon>Bacillota</taxon>
        <taxon>Bacilli</taxon>
        <taxon>Bacillales</taxon>
        <taxon>Bacillaceae</taxon>
        <taxon>Virgibacillus</taxon>
    </lineage>
</organism>
<dbReference type="GO" id="GO:0016835">
    <property type="term" value="F:carbon-oxygen lyase activity"/>
    <property type="evidence" value="ECO:0007669"/>
    <property type="project" value="UniProtKB-UniRule"/>
</dbReference>
<dbReference type="Proteomes" id="UP000199444">
    <property type="component" value="Unassembled WGS sequence"/>
</dbReference>
<dbReference type="CDD" id="cd05007">
    <property type="entry name" value="SIS_Etherase"/>
    <property type="match status" value="1"/>
</dbReference>
<dbReference type="EMBL" id="FNKD01000001">
    <property type="protein sequence ID" value="SDQ23637.1"/>
    <property type="molecule type" value="Genomic_DNA"/>
</dbReference>
<keyword evidence="2 3" id="KW-0119">Carbohydrate metabolism</keyword>
<feature type="active site" description="Proton donor" evidence="3">
    <location>
        <position position="85"/>
    </location>
</feature>
<dbReference type="InterPro" id="IPR040190">
    <property type="entry name" value="MURQ/GCKR"/>
</dbReference>
<comment type="similarity">
    <text evidence="3">Belongs to the GCKR-like family. MurNAc-6-P etherase subfamily.</text>
</comment>
<reference evidence="5 6" key="1">
    <citation type="submission" date="2016-10" db="EMBL/GenBank/DDBJ databases">
        <authorList>
            <person name="de Groot N.N."/>
        </authorList>
    </citation>
    <scope>NUCLEOTIDE SEQUENCE [LARGE SCALE GENOMIC DNA]</scope>
    <source>
        <strain evidence="5 6">CGMCC 1.10449</strain>
    </source>
</reference>
<dbReference type="AlphaFoldDB" id="A0A1H0Z837"/>
<dbReference type="UniPathway" id="UPA00342"/>
<dbReference type="GO" id="GO:0016803">
    <property type="term" value="F:ether hydrolase activity"/>
    <property type="evidence" value="ECO:0007669"/>
    <property type="project" value="TreeGrafter"/>
</dbReference>
<comment type="miscellaneous">
    <text evidence="3">A lyase-type mechanism (elimination/hydration) is suggested for the cleavage of the lactyl ether bond of MurNAc 6-phosphate, with the formation of an alpha,beta-unsaturated aldehyde intermediate with (E)-stereochemistry, followed by the syn addition of water to give product.</text>
</comment>
<evidence type="ECO:0000256" key="2">
    <source>
        <dbReference type="ARBA" id="ARBA00023277"/>
    </source>
</evidence>
<comment type="subunit">
    <text evidence="3">Homodimer.</text>
</comment>
<evidence type="ECO:0000256" key="3">
    <source>
        <dbReference type="HAMAP-Rule" id="MF_00068"/>
    </source>
</evidence>
<evidence type="ECO:0000259" key="4">
    <source>
        <dbReference type="PROSITE" id="PS51464"/>
    </source>
</evidence>
<dbReference type="PROSITE" id="PS51464">
    <property type="entry name" value="SIS"/>
    <property type="match status" value="1"/>
</dbReference>
<dbReference type="PROSITE" id="PS01272">
    <property type="entry name" value="GCKR"/>
    <property type="match status" value="1"/>
</dbReference>
<dbReference type="FunFam" id="3.40.50.10490:FF:000014">
    <property type="entry name" value="N-acetylmuramic acid 6-phosphate etherase"/>
    <property type="match status" value="1"/>
</dbReference>
<dbReference type="NCBIfam" id="TIGR00274">
    <property type="entry name" value="N-acetylmuramic acid 6-phosphate etherase"/>
    <property type="match status" value="1"/>
</dbReference>
<dbReference type="HAMAP" id="MF_00068">
    <property type="entry name" value="MurQ"/>
    <property type="match status" value="1"/>
</dbReference>
<gene>
    <name evidence="3" type="primary">murQ</name>
    <name evidence="5" type="ORF">SAMN05216231_1083</name>
</gene>
<dbReference type="NCBIfam" id="NF003915">
    <property type="entry name" value="PRK05441.1"/>
    <property type="match status" value="1"/>
</dbReference>
<dbReference type="PANTHER" id="PTHR10088:SF4">
    <property type="entry name" value="GLUCOKINASE REGULATORY PROTEIN"/>
    <property type="match status" value="1"/>
</dbReference>
<dbReference type="InterPro" id="IPR005488">
    <property type="entry name" value="Etherase_MurQ"/>
</dbReference>
<dbReference type="Gene3D" id="3.40.50.10490">
    <property type="entry name" value="Glucose-6-phosphate isomerase like protein, domain 1"/>
    <property type="match status" value="1"/>
</dbReference>
<dbReference type="Pfam" id="PF22645">
    <property type="entry name" value="GKRP_SIS_N"/>
    <property type="match status" value="1"/>
</dbReference>
<dbReference type="PANTHER" id="PTHR10088">
    <property type="entry name" value="GLUCOKINASE REGULATORY PROTEIN"/>
    <property type="match status" value="1"/>
</dbReference>
<dbReference type="GO" id="GO:0097367">
    <property type="term" value="F:carbohydrate derivative binding"/>
    <property type="evidence" value="ECO:0007669"/>
    <property type="project" value="InterPro"/>
</dbReference>
<protein>
    <recommendedName>
        <fullName evidence="3">N-acetylmuramic acid 6-phosphate etherase</fullName>
        <shortName evidence="3">MurNAc-6-P etherase</shortName>
        <ecNumber evidence="3">4.2.1.126</ecNumber>
    </recommendedName>
    <alternativeName>
        <fullName evidence="3">N-acetylmuramic acid 6-phosphate hydrolase</fullName>
    </alternativeName>
    <alternativeName>
        <fullName evidence="3">N-acetylmuramic acid 6-phosphate lyase</fullName>
    </alternativeName>
</protein>
<comment type="catalytic activity">
    <reaction evidence="3">
        <text>N-acetyl-D-muramate 6-phosphate + H2O = N-acetyl-D-glucosamine 6-phosphate + (R)-lactate</text>
        <dbReference type="Rhea" id="RHEA:26410"/>
        <dbReference type="ChEBI" id="CHEBI:15377"/>
        <dbReference type="ChEBI" id="CHEBI:16004"/>
        <dbReference type="ChEBI" id="CHEBI:57513"/>
        <dbReference type="ChEBI" id="CHEBI:58722"/>
        <dbReference type="EC" id="4.2.1.126"/>
    </reaction>
</comment>
<dbReference type="GO" id="GO:0097173">
    <property type="term" value="P:N-acetylmuramic acid catabolic process"/>
    <property type="evidence" value="ECO:0007669"/>
    <property type="project" value="UniProtKB-UniPathway"/>
</dbReference>
<evidence type="ECO:0000313" key="6">
    <source>
        <dbReference type="Proteomes" id="UP000199444"/>
    </source>
</evidence>
<dbReference type="InterPro" id="IPR046348">
    <property type="entry name" value="SIS_dom_sf"/>
</dbReference>
<feature type="domain" description="SIS" evidence="4">
    <location>
        <begin position="57"/>
        <end position="220"/>
    </location>
</feature>
<keyword evidence="1 3" id="KW-0456">Lyase</keyword>
<dbReference type="InterPro" id="IPR001347">
    <property type="entry name" value="SIS_dom"/>
</dbReference>